<evidence type="ECO:0000256" key="1">
    <source>
        <dbReference type="ARBA" id="ARBA00004370"/>
    </source>
</evidence>
<comment type="subcellular location">
    <subcellularLocation>
        <location evidence="1">Membrane</location>
    </subcellularLocation>
</comment>
<dbReference type="OrthoDB" id="9906841at2759"/>
<keyword evidence="5 6" id="KW-0472">Membrane</keyword>
<feature type="transmembrane region" description="Helical" evidence="6">
    <location>
        <begin position="90"/>
        <end position="114"/>
    </location>
</feature>
<evidence type="ECO:0000313" key="8">
    <source>
        <dbReference type="RefSeq" id="XP_028287070.1"/>
    </source>
</evidence>
<protein>
    <submittedName>
        <fullName evidence="8">Interferon-induced transmembrane protein 5</fullName>
    </submittedName>
</protein>
<evidence type="ECO:0000256" key="6">
    <source>
        <dbReference type="SAM" id="Phobius"/>
    </source>
</evidence>
<evidence type="ECO:0000256" key="2">
    <source>
        <dbReference type="ARBA" id="ARBA00006843"/>
    </source>
</evidence>
<keyword evidence="7" id="KW-1185">Reference proteome</keyword>
<evidence type="ECO:0000256" key="4">
    <source>
        <dbReference type="ARBA" id="ARBA00022989"/>
    </source>
</evidence>
<keyword evidence="4 6" id="KW-1133">Transmembrane helix</keyword>
<dbReference type="InParanoid" id="A0A6P7KC28"/>
<keyword evidence="3 6" id="KW-0812">Transmembrane</keyword>
<reference evidence="8" key="1">
    <citation type="submission" date="2025-08" db="UniProtKB">
        <authorList>
            <consortium name="RefSeq"/>
        </authorList>
    </citation>
    <scope>IDENTIFICATION</scope>
</reference>
<dbReference type="CTD" id="387733"/>
<dbReference type="RefSeq" id="XP_028287070.1">
    <property type="nucleotide sequence ID" value="XM_028431269.1"/>
</dbReference>
<dbReference type="Pfam" id="PF04505">
    <property type="entry name" value="CD225"/>
    <property type="match status" value="1"/>
</dbReference>
<sequence length="125" mass="13977">MNAEVVPLQGRFDGPPGYPSAAPTVVQYTTVNITTDPPRDHFIWSLFCFFYGNPLCLGLTALIYSIKARDRKVVGDLDGARHYGSTARCLNIWATVMFFLLIVLPLIIIMSIAVKLSSLHYHYRG</sequence>
<name>A0A6P7KC28_9TELE</name>
<dbReference type="Proteomes" id="UP000515145">
    <property type="component" value="Chromosome 19"/>
</dbReference>
<evidence type="ECO:0000256" key="5">
    <source>
        <dbReference type="ARBA" id="ARBA00023136"/>
    </source>
</evidence>
<dbReference type="GO" id="GO:0005886">
    <property type="term" value="C:plasma membrane"/>
    <property type="evidence" value="ECO:0007669"/>
    <property type="project" value="TreeGrafter"/>
</dbReference>
<accession>A0A6P7KC28</accession>
<dbReference type="InterPro" id="IPR051517">
    <property type="entry name" value="IFITM_antiviral_protein"/>
</dbReference>
<evidence type="ECO:0000256" key="3">
    <source>
        <dbReference type="ARBA" id="ARBA00022692"/>
    </source>
</evidence>
<comment type="similarity">
    <text evidence="2">Belongs to the CD225/Dispanin family.</text>
</comment>
<proteinExistence type="inferred from homology"/>
<dbReference type="GeneID" id="114452132"/>
<dbReference type="InterPro" id="IPR007593">
    <property type="entry name" value="CD225/Dispanin_fam"/>
</dbReference>
<feature type="transmembrane region" description="Helical" evidence="6">
    <location>
        <begin position="42"/>
        <end position="64"/>
    </location>
</feature>
<organism evidence="7 8">
    <name type="scientific">Parambassis ranga</name>
    <name type="common">Indian glassy fish</name>
    <dbReference type="NCBI Taxonomy" id="210632"/>
    <lineage>
        <taxon>Eukaryota</taxon>
        <taxon>Metazoa</taxon>
        <taxon>Chordata</taxon>
        <taxon>Craniata</taxon>
        <taxon>Vertebrata</taxon>
        <taxon>Euteleostomi</taxon>
        <taxon>Actinopterygii</taxon>
        <taxon>Neopterygii</taxon>
        <taxon>Teleostei</taxon>
        <taxon>Neoteleostei</taxon>
        <taxon>Acanthomorphata</taxon>
        <taxon>Ovalentaria</taxon>
        <taxon>Ambassidae</taxon>
        <taxon>Parambassis</taxon>
    </lineage>
</organism>
<dbReference type="PANTHER" id="PTHR13999">
    <property type="entry name" value="INTERFERON INDUCIBLE TRANSMEMBRANE PROTEIN"/>
    <property type="match status" value="1"/>
</dbReference>
<evidence type="ECO:0000313" key="7">
    <source>
        <dbReference type="Proteomes" id="UP000515145"/>
    </source>
</evidence>
<dbReference type="AlphaFoldDB" id="A0A6P7KC28"/>
<gene>
    <name evidence="8" type="primary">ifitm5</name>
</gene>
<dbReference type="PANTHER" id="PTHR13999:SF31">
    <property type="entry name" value="IFITM1-RELATED"/>
    <property type="match status" value="1"/>
</dbReference>